<comment type="subcellular location">
    <subcellularLocation>
        <location evidence="1">Endoplasmic reticulum membrane</location>
        <topology evidence="1">Multi-pass membrane protein</topology>
    </subcellularLocation>
</comment>
<dbReference type="OrthoDB" id="9793230at2"/>
<evidence type="ECO:0000256" key="6">
    <source>
        <dbReference type="ARBA" id="ARBA00023136"/>
    </source>
</evidence>
<protein>
    <submittedName>
        <fullName evidence="10">Lipase maturation factor family protein</fullName>
    </submittedName>
</protein>
<evidence type="ECO:0000256" key="4">
    <source>
        <dbReference type="ARBA" id="ARBA00022824"/>
    </source>
</evidence>
<proteinExistence type="inferred from homology"/>
<feature type="transmembrane region" description="Helical" evidence="7">
    <location>
        <begin position="255"/>
        <end position="274"/>
    </location>
</feature>
<keyword evidence="3 7" id="KW-0812">Transmembrane</keyword>
<dbReference type="InterPro" id="IPR057434">
    <property type="entry name" value="LMF1/2_N"/>
</dbReference>
<keyword evidence="5 7" id="KW-1133">Transmembrane helix</keyword>
<dbReference type="PANTHER" id="PTHR14463">
    <property type="entry name" value="LIPASE MATURATION FACTOR"/>
    <property type="match status" value="1"/>
</dbReference>
<dbReference type="Pfam" id="PF25179">
    <property type="entry name" value="LMF1_C"/>
    <property type="match status" value="1"/>
</dbReference>
<feature type="transmembrane region" description="Helical" evidence="7">
    <location>
        <begin position="286"/>
        <end position="303"/>
    </location>
</feature>
<keyword evidence="6 7" id="KW-0472">Membrane</keyword>
<dbReference type="InterPro" id="IPR009613">
    <property type="entry name" value="LMF"/>
</dbReference>
<dbReference type="InterPro" id="IPR057433">
    <property type="entry name" value="LMF1/2_C"/>
</dbReference>
<organism evidence="10 11">
    <name type="scientific">Streptomyces globosus</name>
    <dbReference type="NCBI Taxonomy" id="68209"/>
    <lineage>
        <taxon>Bacteria</taxon>
        <taxon>Bacillati</taxon>
        <taxon>Actinomycetota</taxon>
        <taxon>Actinomycetes</taxon>
        <taxon>Kitasatosporales</taxon>
        <taxon>Streptomycetaceae</taxon>
        <taxon>Streptomyces</taxon>
    </lineage>
</organism>
<evidence type="ECO:0000256" key="7">
    <source>
        <dbReference type="SAM" id="Phobius"/>
    </source>
</evidence>
<sequence length="486" mass="54522">MDWFTAPDLWLGRLVFQRALAGVYLVAFLAAALQFRALIGSRGMLPVPQHVRFVPFKRAPSLFQLHYSDRFFAGCAWTGAALSAALAAGAGDAVPLGAAMAMWAVLWALYLSIVNVGQTWYSFGWESLLLEAGFLAVFLGNAETGPPVLVLWLLRWVAFRVEFGAGLIKMRGDACWRKLTCLYHHHETQPMPGPLSWFFHHLPKPLHRVECAANHVTQLVVPVLLFAPQPVASYAACAIVATQLWLVLSGNFAWLNWLTITLALPAVDFTPVAGPPPAAASAPPPVWFAVLVCAVTLLVLVLSRHPVRNMVSRRQVMNRSFDSLHLVNTYGAFGTVSRVRDEVVVEGTPDAVPREDGEWREYGFKGKPGDPRRIPRQFAPYHLRLDWLMWFAALSPGYARDWFGPFVERLLEGDRDTLRLIRRNPFPGAPPVYVRARLYRYRFTTWRELRETGAWWHRSLLREYLPPTRLSVVSASGGAGERSESE</sequence>
<reference evidence="10 11" key="1">
    <citation type="submission" date="2018-01" db="EMBL/GenBank/DDBJ databases">
        <title>Draft genome Sequence of streptomyces globosus LZH-48.</title>
        <authorList>
            <person name="Ran K."/>
            <person name="Li Z."/>
            <person name="Wei S."/>
            <person name="Dong R."/>
        </authorList>
    </citation>
    <scope>NUCLEOTIDE SEQUENCE [LARGE SCALE GENOMIC DNA]</scope>
    <source>
        <strain evidence="10 11">LZH-48</strain>
    </source>
</reference>
<feature type="domain" description="Lipase maturation factor 1/2 N-terminal" evidence="8">
    <location>
        <begin position="121"/>
        <end position="268"/>
    </location>
</feature>
<name>A0A344TZT6_9ACTN</name>
<comment type="similarity">
    <text evidence="2">Belongs to the lipase maturation factor family.</text>
</comment>
<evidence type="ECO:0000256" key="1">
    <source>
        <dbReference type="ARBA" id="ARBA00004477"/>
    </source>
</evidence>
<dbReference type="EMBL" id="CP030862">
    <property type="protein sequence ID" value="AXE24157.1"/>
    <property type="molecule type" value="Genomic_DNA"/>
</dbReference>
<evidence type="ECO:0000259" key="9">
    <source>
        <dbReference type="Pfam" id="PF25179"/>
    </source>
</evidence>
<dbReference type="KEGG" id="sgz:C0216_12440"/>
<evidence type="ECO:0000256" key="3">
    <source>
        <dbReference type="ARBA" id="ARBA00022692"/>
    </source>
</evidence>
<feature type="transmembrane region" description="Helical" evidence="7">
    <location>
        <begin position="96"/>
        <end position="116"/>
    </location>
</feature>
<dbReference type="Proteomes" id="UP000252004">
    <property type="component" value="Chromosome"/>
</dbReference>
<evidence type="ECO:0000259" key="8">
    <source>
        <dbReference type="Pfam" id="PF06762"/>
    </source>
</evidence>
<gene>
    <name evidence="10" type="ORF">C0216_12440</name>
</gene>
<accession>A0A344TZT6</accession>
<dbReference type="PANTHER" id="PTHR14463:SF10">
    <property type="entry name" value="LIPASE MATURATION FACTOR 1"/>
    <property type="match status" value="1"/>
</dbReference>
<evidence type="ECO:0000256" key="5">
    <source>
        <dbReference type="ARBA" id="ARBA00022989"/>
    </source>
</evidence>
<dbReference type="GO" id="GO:0051604">
    <property type="term" value="P:protein maturation"/>
    <property type="evidence" value="ECO:0007669"/>
    <property type="project" value="InterPro"/>
</dbReference>
<feature type="transmembrane region" description="Helical" evidence="7">
    <location>
        <begin position="20"/>
        <end position="39"/>
    </location>
</feature>
<evidence type="ECO:0000313" key="10">
    <source>
        <dbReference type="EMBL" id="AXE24157.1"/>
    </source>
</evidence>
<dbReference type="Pfam" id="PF06762">
    <property type="entry name" value="LMF1"/>
    <property type="match status" value="1"/>
</dbReference>
<feature type="transmembrane region" description="Helical" evidence="7">
    <location>
        <begin position="128"/>
        <end position="154"/>
    </location>
</feature>
<dbReference type="AlphaFoldDB" id="A0A344TZT6"/>
<keyword evidence="11" id="KW-1185">Reference proteome</keyword>
<feature type="domain" description="Lipase maturation factor 1/2 C-terminal" evidence="9">
    <location>
        <begin position="326"/>
        <end position="466"/>
    </location>
</feature>
<evidence type="ECO:0000313" key="11">
    <source>
        <dbReference type="Proteomes" id="UP000252004"/>
    </source>
</evidence>
<keyword evidence="4" id="KW-0256">Endoplasmic reticulum</keyword>
<evidence type="ECO:0000256" key="2">
    <source>
        <dbReference type="ARBA" id="ARBA00005512"/>
    </source>
</evidence>
<feature type="transmembrane region" description="Helical" evidence="7">
    <location>
        <begin position="71"/>
        <end position="90"/>
    </location>
</feature>
<dbReference type="RefSeq" id="WP_114055338.1">
    <property type="nucleotide sequence ID" value="NZ_CP030862.1"/>
</dbReference>